<evidence type="ECO:0000256" key="2">
    <source>
        <dbReference type="ARBA" id="ARBA00023163"/>
    </source>
</evidence>
<dbReference type="InterPro" id="IPR018060">
    <property type="entry name" value="HTH_AraC"/>
</dbReference>
<dbReference type="EMBL" id="JAUSQU010000001">
    <property type="protein sequence ID" value="MDP9841463.1"/>
    <property type="molecule type" value="Genomic_DNA"/>
</dbReference>
<evidence type="ECO:0000313" key="5">
    <source>
        <dbReference type="Proteomes" id="UP001225356"/>
    </source>
</evidence>
<sequence>MAHAWGFSDAGHFSRGFHHAYGVLPGAWQRTARRSRP</sequence>
<keyword evidence="1" id="KW-0805">Transcription regulation</keyword>
<proteinExistence type="predicted"/>
<organism evidence="4 5">
    <name type="scientific">Streptosporangium lutulentum</name>
    <dbReference type="NCBI Taxonomy" id="1461250"/>
    <lineage>
        <taxon>Bacteria</taxon>
        <taxon>Bacillati</taxon>
        <taxon>Actinomycetota</taxon>
        <taxon>Actinomycetes</taxon>
        <taxon>Streptosporangiales</taxon>
        <taxon>Streptosporangiaceae</taxon>
        <taxon>Streptosporangium</taxon>
    </lineage>
</organism>
<dbReference type="Gene3D" id="1.10.10.60">
    <property type="entry name" value="Homeodomain-like"/>
    <property type="match status" value="1"/>
</dbReference>
<evidence type="ECO:0000313" key="4">
    <source>
        <dbReference type="EMBL" id="MDP9841463.1"/>
    </source>
</evidence>
<dbReference type="Proteomes" id="UP001225356">
    <property type="component" value="Unassembled WGS sequence"/>
</dbReference>
<protein>
    <submittedName>
        <fullName evidence="4">AraC-like DNA-binding protein</fullName>
    </submittedName>
</protein>
<reference evidence="4 5" key="1">
    <citation type="submission" date="2023-07" db="EMBL/GenBank/DDBJ databases">
        <title>Sequencing the genomes of 1000 actinobacteria strains.</title>
        <authorList>
            <person name="Klenk H.-P."/>
        </authorList>
    </citation>
    <scope>NUCLEOTIDE SEQUENCE [LARGE SCALE GENOMIC DNA]</scope>
    <source>
        <strain evidence="4 5">DSM 46740</strain>
    </source>
</reference>
<accession>A0ABT9Q400</accession>
<evidence type="ECO:0000259" key="3">
    <source>
        <dbReference type="PROSITE" id="PS01124"/>
    </source>
</evidence>
<gene>
    <name evidence="4" type="ORF">J2853_000674</name>
</gene>
<dbReference type="SUPFAM" id="SSF46689">
    <property type="entry name" value="Homeodomain-like"/>
    <property type="match status" value="1"/>
</dbReference>
<name>A0ABT9Q400_9ACTN</name>
<keyword evidence="2" id="KW-0804">Transcription</keyword>
<dbReference type="PROSITE" id="PS01124">
    <property type="entry name" value="HTH_ARAC_FAMILY_2"/>
    <property type="match status" value="1"/>
</dbReference>
<dbReference type="InterPro" id="IPR009057">
    <property type="entry name" value="Homeodomain-like_sf"/>
</dbReference>
<evidence type="ECO:0000256" key="1">
    <source>
        <dbReference type="ARBA" id="ARBA00023015"/>
    </source>
</evidence>
<feature type="domain" description="HTH araC/xylS-type" evidence="3">
    <location>
        <begin position="1"/>
        <end position="31"/>
    </location>
</feature>
<comment type="caution">
    <text evidence="4">The sequence shown here is derived from an EMBL/GenBank/DDBJ whole genome shotgun (WGS) entry which is preliminary data.</text>
</comment>
<keyword evidence="5" id="KW-1185">Reference proteome</keyword>